<proteinExistence type="inferred from homology"/>
<dbReference type="InterPro" id="IPR002575">
    <property type="entry name" value="Aminoglycoside_PTrfase"/>
</dbReference>
<evidence type="ECO:0000313" key="11">
    <source>
        <dbReference type="Ensembl" id="ENSNNAP00000028490.1"/>
    </source>
</evidence>
<name>A0A8C6YDX7_NAJNA</name>
<dbReference type="AlphaFoldDB" id="A0A8C6YDX7"/>
<keyword evidence="3" id="KW-0285">Flavoprotein</keyword>
<evidence type="ECO:0000256" key="5">
    <source>
        <dbReference type="ARBA" id="ARBA00022990"/>
    </source>
</evidence>
<evidence type="ECO:0000256" key="4">
    <source>
        <dbReference type="ARBA" id="ARBA00022827"/>
    </source>
</evidence>
<dbReference type="FunFam" id="1.20.140.10:FF:000018">
    <property type="entry name" value="Acyl-CoA dehydrogenase family member 10"/>
    <property type="match status" value="1"/>
</dbReference>
<dbReference type="Gene3D" id="1.10.150.240">
    <property type="entry name" value="Putative phosphatase, domain 2"/>
    <property type="match status" value="1"/>
</dbReference>
<dbReference type="InterPro" id="IPR041726">
    <property type="entry name" value="ACAD10_11_N"/>
</dbReference>
<dbReference type="InterPro" id="IPR052898">
    <property type="entry name" value="ACAD10-like"/>
</dbReference>
<reference evidence="11" key="1">
    <citation type="submission" date="2025-08" db="UniProtKB">
        <authorList>
            <consortium name="Ensembl"/>
        </authorList>
    </citation>
    <scope>IDENTIFICATION</scope>
</reference>
<dbReference type="Gene3D" id="3.40.50.1000">
    <property type="entry name" value="HAD superfamily/HAD-like"/>
    <property type="match status" value="1"/>
</dbReference>
<dbReference type="OrthoDB" id="434771at2759"/>
<dbReference type="InterPro" id="IPR013786">
    <property type="entry name" value="AcylCoA_DH/ox_N"/>
</dbReference>
<evidence type="ECO:0000313" key="12">
    <source>
        <dbReference type="Proteomes" id="UP000694559"/>
    </source>
</evidence>
<dbReference type="Pfam" id="PF00702">
    <property type="entry name" value="Hydrolase"/>
    <property type="match status" value="1"/>
</dbReference>
<protein>
    <submittedName>
        <fullName evidence="11">Acyl-CoA dehydrogenase family member 10</fullName>
    </submittedName>
</protein>
<dbReference type="CDD" id="cd02603">
    <property type="entry name" value="HAD_sEH-N_like"/>
    <property type="match status" value="1"/>
</dbReference>
<dbReference type="PRINTS" id="PR00413">
    <property type="entry name" value="HADHALOGNASE"/>
</dbReference>
<dbReference type="InterPro" id="IPR036412">
    <property type="entry name" value="HAD-like_sf"/>
</dbReference>
<dbReference type="Gene3D" id="1.20.140.10">
    <property type="entry name" value="Butyryl-CoA Dehydrogenase, subunit A, domain 3"/>
    <property type="match status" value="1"/>
</dbReference>
<dbReference type="FunFam" id="1.10.540.10:FF:000016">
    <property type="entry name" value="acyl-CoA dehydrogenase family member 11"/>
    <property type="match status" value="1"/>
</dbReference>
<dbReference type="GO" id="GO:0050660">
    <property type="term" value="F:flavin adenine dinucleotide binding"/>
    <property type="evidence" value="ECO:0007669"/>
    <property type="project" value="InterPro"/>
</dbReference>
<feature type="domain" description="Acyl-CoA dehydrogenase/oxidase C-terminal" evidence="7">
    <location>
        <begin position="1004"/>
        <end position="1152"/>
    </location>
</feature>
<reference evidence="11" key="2">
    <citation type="submission" date="2025-09" db="UniProtKB">
        <authorList>
            <consortium name="Ensembl"/>
        </authorList>
    </citation>
    <scope>IDENTIFICATION</scope>
</reference>
<dbReference type="Pfam" id="PF00441">
    <property type="entry name" value="Acyl-CoA_dh_1"/>
    <property type="match status" value="1"/>
</dbReference>
<dbReference type="InterPro" id="IPR011945">
    <property type="entry name" value="HAD-SF_ppase_IA/epoxid_hydro_N"/>
</dbReference>
<dbReference type="Proteomes" id="UP000694559">
    <property type="component" value="Unplaced"/>
</dbReference>
<evidence type="ECO:0000259" key="9">
    <source>
        <dbReference type="Pfam" id="PF02770"/>
    </source>
</evidence>
<dbReference type="InterPro" id="IPR037069">
    <property type="entry name" value="AcylCoA_DH/ox_N_sf"/>
</dbReference>
<gene>
    <name evidence="11" type="primary">ACAD10</name>
</gene>
<keyword evidence="6" id="KW-0560">Oxidoreductase</keyword>
<dbReference type="FunFam" id="2.40.110.10:FF:000002">
    <property type="entry name" value="Acyl-CoA dehydrogenase fadE12"/>
    <property type="match status" value="1"/>
</dbReference>
<dbReference type="InterPro" id="IPR006091">
    <property type="entry name" value="Acyl-CoA_Oxase/DH_mid-dom"/>
</dbReference>
<dbReference type="SUPFAM" id="SSF47203">
    <property type="entry name" value="Acyl-CoA dehydrogenase C-terminal domain-like"/>
    <property type="match status" value="1"/>
</dbReference>
<keyword evidence="4" id="KW-0274">FAD</keyword>
<evidence type="ECO:0000256" key="6">
    <source>
        <dbReference type="ARBA" id="ARBA00023002"/>
    </source>
</evidence>
<dbReference type="PANTHER" id="PTHR47829:SF3">
    <property type="entry name" value="AMINOGLYCOSIDE PHOSPHOTRANSFERASE DOMAIN-CONTAINING PROTEIN"/>
    <property type="match status" value="1"/>
</dbReference>
<keyword evidence="5" id="KW-0007">Acetylation</keyword>
<dbReference type="InterPro" id="IPR009100">
    <property type="entry name" value="AcylCoA_DH/oxidase_NM_dom_sf"/>
</dbReference>
<evidence type="ECO:0000256" key="2">
    <source>
        <dbReference type="ARBA" id="ARBA00009347"/>
    </source>
</evidence>
<feature type="domain" description="Acyl-CoA oxidase/dehydrogenase middle" evidence="9">
    <location>
        <begin position="891"/>
        <end position="992"/>
    </location>
</feature>
<accession>A0A8C6YDX7</accession>
<dbReference type="Gene3D" id="1.10.540.10">
    <property type="entry name" value="Acyl-CoA dehydrogenase/oxidase, N-terminal domain"/>
    <property type="match status" value="1"/>
</dbReference>
<dbReference type="InterPro" id="IPR036250">
    <property type="entry name" value="AcylCo_DH-like_C"/>
</dbReference>
<dbReference type="Gene3D" id="2.40.110.10">
    <property type="entry name" value="Butyryl-CoA Dehydrogenase, subunit A, domain 2"/>
    <property type="match status" value="1"/>
</dbReference>
<evidence type="ECO:0000256" key="1">
    <source>
        <dbReference type="ARBA" id="ARBA00001974"/>
    </source>
</evidence>
<evidence type="ECO:0000259" key="7">
    <source>
        <dbReference type="Pfam" id="PF00441"/>
    </source>
</evidence>
<comment type="cofactor">
    <cofactor evidence="1">
        <name>FAD</name>
        <dbReference type="ChEBI" id="CHEBI:57692"/>
    </cofactor>
</comment>
<organism evidence="11 12">
    <name type="scientific">Naja naja</name>
    <name type="common">Indian cobra</name>
    <dbReference type="NCBI Taxonomy" id="35670"/>
    <lineage>
        <taxon>Eukaryota</taxon>
        <taxon>Metazoa</taxon>
        <taxon>Chordata</taxon>
        <taxon>Craniata</taxon>
        <taxon>Vertebrata</taxon>
        <taxon>Euteleostomi</taxon>
        <taxon>Lepidosauria</taxon>
        <taxon>Squamata</taxon>
        <taxon>Bifurcata</taxon>
        <taxon>Unidentata</taxon>
        <taxon>Episquamata</taxon>
        <taxon>Toxicofera</taxon>
        <taxon>Serpentes</taxon>
        <taxon>Colubroidea</taxon>
        <taxon>Elapidae</taxon>
        <taxon>Elapinae</taxon>
        <taxon>Naja</taxon>
    </lineage>
</organism>
<dbReference type="Gene3D" id="3.90.1200.10">
    <property type="match status" value="1"/>
</dbReference>
<dbReference type="Ensembl" id="ENSNNAT00000029857.1">
    <property type="protein sequence ID" value="ENSNNAP00000028490.1"/>
    <property type="gene ID" value="ENSNNAG00000018235.1"/>
</dbReference>
<dbReference type="SUPFAM" id="SSF56645">
    <property type="entry name" value="Acyl-CoA dehydrogenase NM domain-like"/>
    <property type="match status" value="1"/>
</dbReference>
<comment type="similarity">
    <text evidence="2">Belongs to the acyl-CoA dehydrogenase family.</text>
</comment>
<dbReference type="InterPro" id="IPR006439">
    <property type="entry name" value="HAD-SF_hydro_IA"/>
</dbReference>
<dbReference type="InterPro" id="IPR023214">
    <property type="entry name" value="HAD_sf"/>
</dbReference>
<evidence type="ECO:0000256" key="3">
    <source>
        <dbReference type="ARBA" id="ARBA00022630"/>
    </source>
</evidence>
<dbReference type="InterPro" id="IPR011009">
    <property type="entry name" value="Kinase-like_dom_sf"/>
</dbReference>
<dbReference type="GeneTree" id="ENSGT00940000161620"/>
<feature type="domain" description="Aminoglycoside phosphotransferase" evidence="8">
    <location>
        <begin position="435"/>
        <end position="618"/>
    </location>
</feature>
<dbReference type="InterPro" id="IPR023198">
    <property type="entry name" value="PGP-like_dom2"/>
</dbReference>
<dbReference type="NCBIfam" id="TIGR01509">
    <property type="entry name" value="HAD-SF-IA-v3"/>
    <property type="match status" value="1"/>
</dbReference>
<dbReference type="CDD" id="cd05154">
    <property type="entry name" value="ACAD10_11_N-like"/>
    <property type="match status" value="1"/>
</dbReference>
<evidence type="ECO:0000259" key="10">
    <source>
        <dbReference type="Pfam" id="PF02771"/>
    </source>
</evidence>
<keyword evidence="12" id="KW-1185">Reference proteome</keyword>
<dbReference type="SUPFAM" id="SSF56112">
    <property type="entry name" value="Protein kinase-like (PK-like)"/>
    <property type="match status" value="1"/>
</dbReference>
<dbReference type="SUPFAM" id="SSF56784">
    <property type="entry name" value="HAD-like"/>
    <property type="match status" value="1"/>
</dbReference>
<dbReference type="NCBIfam" id="TIGR02247">
    <property type="entry name" value="HAD-1A3-hyp"/>
    <property type="match status" value="1"/>
</dbReference>
<dbReference type="InterPro" id="IPR046373">
    <property type="entry name" value="Acyl-CoA_Oxase/DH_mid-dom_sf"/>
</dbReference>
<feature type="domain" description="Acyl-CoA dehydrogenase/oxidase N-terminal" evidence="10">
    <location>
        <begin position="765"/>
        <end position="887"/>
    </location>
</feature>
<dbReference type="Pfam" id="PF02770">
    <property type="entry name" value="Acyl-CoA_dh_M"/>
    <property type="match status" value="1"/>
</dbReference>
<dbReference type="Gene3D" id="3.30.200.20">
    <property type="entry name" value="Phosphorylase Kinase, domain 1"/>
    <property type="match status" value="1"/>
</dbReference>
<sequence length="1164" mass="129382">MGGVVAPQPVFCFKEPWLILEEEVEPPRGEAGANGNWSPAFLLGAGKAEVGRLDLPPGSPCVLGWGLLGRDPPLSLPPGRDIADPCFSLASGNDAPVTVLLSRGHLNDGWASTPGIPGWGGGTCPPPIFKRVFQAFCGCPVRRVPILRSPWHKPPDVAWWRNYASCPYRAVIFDMGGVLLPSPYKLAMDWEIRNRVPAGTIKEALRSGGEDRPWMQFMRGKLKWAEFLQEFRQQCSKIVSQFSLLIPVGRVRVEEEGLELNVSRRPFLTNNFYLESGENFLPIDRKQFDVIVESCREGVCKPDPRIYQLCLERLGVLAKESIFLDDIGQNLKAASQLGIKTLKVDDADSAIQELETYLAFPLRCVVPYVSSVRPAMEIPTAPLQKYLENILGAQAKGAGVDVPILCGRWGLSLFGIFSGGPVSRPCKKARELEWVLKALRDTGIPVPKVLALCEDSSVIGTPFYLMEYSPGRIFKDPSLPELEPHQRMEVYSAMNSVLCQIHSVDIQTVGLEDYGKHGNYVQRQIQTWSKQYRATETHTIPAMERLLKWFPSHLPASEQLSVVHGDFRLDNLIFHPEKLEVVAVLDWELSTLGDPLCDVAYNCLPYFMPSDCSIIKGLNDCDLNRLAIPTAEAYLQMYCRHRLDIPQPAPFPRHNWHFYMAFSFFRVAAILQGVYKRFLAGQASSATAESTGKLAEFMADLAWDFATKEGFRVFRGLPSSGAPTRTFRTWAGPRLLPKRDYATRSPASEPHLVLSPEDLPSRVQELHHKLKRFMDSHIYPSEQLLRDHQSSPSRWTPHSLVEELKEKAKSEGLWNLFLPLESDPEVKYGAGLTNVEFAHLSELMGTSVYAPEVFNCSAPDTGNMEVLVRYGTEAQKERWLVPLLEGKIRSCFAMTEPQVASSDATNIEASITREQDTYVLNGHKWWISGSLDPRCQLCLFMGKTNPEAQRHQQQSMLLVPMDSPGITVTRPLSVFGLEDAPAGHGQMTFENVRVPQENLLLGPGRGFEIAQGRLGPGRIHHCMRLIGLAERALALMKERVSTRVAFGKPLVEQGTIRADLAESRLEIEQARLLVLKAAHLMDTVGNKEAALEIALIKVVAPRVALRVVDRAIQAFGAAGLGSNLPLAQAFAWARALRLADGPDEVHKAAIAKMELKRQVGLGGV</sequence>
<dbReference type="Pfam" id="PF01636">
    <property type="entry name" value="APH"/>
    <property type="match status" value="1"/>
</dbReference>
<evidence type="ECO:0000259" key="8">
    <source>
        <dbReference type="Pfam" id="PF01636"/>
    </source>
</evidence>
<dbReference type="InterPro" id="IPR009075">
    <property type="entry name" value="AcylCo_DH/oxidase_C"/>
</dbReference>
<dbReference type="Pfam" id="PF02771">
    <property type="entry name" value="Acyl-CoA_dh_N"/>
    <property type="match status" value="1"/>
</dbReference>
<dbReference type="PANTHER" id="PTHR47829">
    <property type="entry name" value="HYDROLASE, PUTATIVE (AFU_ORTHOLOGUE AFUA_1G12880)-RELATED"/>
    <property type="match status" value="1"/>
</dbReference>
<dbReference type="GO" id="GO:0016627">
    <property type="term" value="F:oxidoreductase activity, acting on the CH-CH group of donors"/>
    <property type="evidence" value="ECO:0007669"/>
    <property type="project" value="InterPro"/>
</dbReference>